<feature type="chain" id="PRO_5005567977" evidence="1">
    <location>
        <begin position="19"/>
        <end position="392"/>
    </location>
</feature>
<evidence type="ECO:0000256" key="1">
    <source>
        <dbReference type="SAM" id="SignalP"/>
    </source>
</evidence>
<reference evidence="2 3" key="1">
    <citation type="submission" date="2015-08" db="EMBL/GenBank/DDBJ databases">
        <title>Next Generation Sequencing and Analysis of the Genome of Puccinia sorghi L Schw, the Causal Agent of Maize Common Rust.</title>
        <authorList>
            <person name="Rochi L."/>
            <person name="Burguener G."/>
            <person name="Darino M."/>
            <person name="Turjanski A."/>
            <person name="Kreff E."/>
            <person name="Dieguez M.J."/>
            <person name="Sacco F."/>
        </authorList>
    </citation>
    <scope>NUCLEOTIDE SEQUENCE [LARGE SCALE GENOMIC DNA]</scope>
    <source>
        <strain evidence="2 3">RO10H11247</strain>
    </source>
</reference>
<proteinExistence type="predicted"/>
<name>A0A0L6UPU8_9BASI</name>
<evidence type="ECO:0000313" key="2">
    <source>
        <dbReference type="EMBL" id="KNZ49835.1"/>
    </source>
</evidence>
<evidence type="ECO:0000313" key="3">
    <source>
        <dbReference type="Proteomes" id="UP000037035"/>
    </source>
</evidence>
<dbReference type="EMBL" id="LAVV01009894">
    <property type="protein sequence ID" value="KNZ49835.1"/>
    <property type="molecule type" value="Genomic_DNA"/>
</dbReference>
<keyword evidence="1" id="KW-0732">Signal</keyword>
<organism evidence="2 3">
    <name type="scientific">Puccinia sorghi</name>
    <dbReference type="NCBI Taxonomy" id="27349"/>
    <lineage>
        <taxon>Eukaryota</taxon>
        <taxon>Fungi</taxon>
        <taxon>Dikarya</taxon>
        <taxon>Basidiomycota</taxon>
        <taxon>Pucciniomycotina</taxon>
        <taxon>Pucciniomycetes</taxon>
        <taxon>Pucciniales</taxon>
        <taxon>Pucciniaceae</taxon>
        <taxon>Puccinia</taxon>
    </lineage>
</organism>
<accession>A0A0L6UPU8</accession>
<dbReference type="Proteomes" id="UP000037035">
    <property type="component" value="Unassembled WGS sequence"/>
</dbReference>
<gene>
    <name evidence="2" type="ORF">VP01_4754g1</name>
</gene>
<keyword evidence="3" id="KW-1185">Reference proteome</keyword>
<dbReference type="VEuPathDB" id="FungiDB:VP01_4754g1"/>
<feature type="signal peptide" evidence="1">
    <location>
        <begin position="1"/>
        <end position="18"/>
    </location>
</feature>
<comment type="caution">
    <text evidence="2">The sequence shown here is derived from an EMBL/GenBank/DDBJ whole genome shotgun (WGS) entry which is preliminary data.</text>
</comment>
<protein>
    <submittedName>
        <fullName evidence="2">Putative signal peptide protein</fullName>
    </submittedName>
</protein>
<sequence length="392" mass="44584">MWLMLEFLLLTSPCPSLLLRTLPNIIQPQLKNSNHNSTIIILAYKYLSPTSSRLSLFKSSFDLINWSVIPHQLGEKTHNLSSPPASLNMLLIFFLCSVSFPLLSLSSALFPACRLTLIVSSSGMLCSGSSLSNKILFIQVVLCYRFFKILLAEEKKNSRRIFHYASFGRNKIGATLTFISHDFALILHSYTLVYLEVKTGAAGYNILSCEWVKILVESLVQSYLLLINTYPKLTHETPKDFMSPKIVDLDPDLFDFRTLFLFKLLISSHLAVQHFNVTYVILQAILDSISHCVGPKTKISKTRKSLQEKSWSSYCLVNYGIHVLFLNKKGRRSHDTLSFPLPDLLPHSLPQSYPTFLFQFFLPYLPCPVFPVPVPVPFPVPEAFLWPKFLNL</sequence>
<dbReference type="AlphaFoldDB" id="A0A0L6UPU8"/>